<evidence type="ECO:0000259" key="8">
    <source>
        <dbReference type="Pfam" id="PF18052"/>
    </source>
</evidence>
<dbReference type="FunFam" id="3.40.50.300:FF:001091">
    <property type="entry name" value="Probable disease resistance protein At1g61300"/>
    <property type="match status" value="1"/>
</dbReference>
<evidence type="ECO:0000256" key="1">
    <source>
        <dbReference type="ARBA" id="ARBA00008894"/>
    </source>
</evidence>
<dbReference type="InterPro" id="IPR058922">
    <property type="entry name" value="WHD_DRP"/>
</dbReference>
<dbReference type="OrthoDB" id="1283970at2759"/>
<accession>A0A8S0TNY8</accession>
<evidence type="ECO:0000259" key="9">
    <source>
        <dbReference type="Pfam" id="PF23559"/>
    </source>
</evidence>
<dbReference type="InterPro" id="IPR036388">
    <property type="entry name" value="WH-like_DNA-bd_sf"/>
</dbReference>
<dbReference type="Proteomes" id="UP000594638">
    <property type="component" value="Unassembled WGS sequence"/>
</dbReference>
<gene>
    <name evidence="11" type="ORF">OLEA9_A063280</name>
</gene>
<dbReference type="GO" id="GO:0098542">
    <property type="term" value="P:defense response to other organism"/>
    <property type="evidence" value="ECO:0007669"/>
    <property type="project" value="TreeGrafter"/>
</dbReference>
<comment type="caution">
    <text evidence="11">The sequence shown here is derived from an EMBL/GenBank/DDBJ whole genome shotgun (WGS) entry which is preliminary data.</text>
</comment>
<protein>
    <submittedName>
        <fullName evidence="11">Disease resistance RPM1-like</fullName>
    </submittedName>
</protein>
<keyword evidence="6" id="KW-0067">ATP-binding</keyword>
<dbReference type="PANTHER" id="PTHR23155">
    <property type="entry name" value="DISEASE RESISTANCE PROTEIN RP"/>
    <property type="match status" value="1"/>
</dbReference>
<evidence type="ECO:0000256" key="2">
    <source>
        <dbReference type="ARBA" id="ARBA00022614"/>
    </source>
</evidence>
<dbReference type="InterPro" id="IPR055414">
    <property type="entry name" value="LRR_R13L4/SHOC2-like"/>
</dbReference>
<proteinExistence type="inferred from homology"/>
<dbReference type="Pfam" id="PF18052">
    <property type="entry name" value="Rx_N"/>
    <property type="match status" value="1"/>
</dbReference>
<dbReference type="Gene3D" id="1.10.8.430">
    <property type="entry name" value="Helical domain of apoptotic protease-activating factors"/>
    <property type="match status" value="1"/>
</dbReference>
<dbReference type="InterPro" id="IPR027417">
    <property type="entry name" value="P-loop_NTPase"/>
</dbReference>
<comment type="similarity">
    <text evidence="1">Belongs to the disease resistance NB-LRR family.</text>
</comment>
<dbReference type="PANTHER" id="PTHR23155:SF1205">
    <property type="entry name" value="DISEASE RESISTANCE PROTEIN RPM1"/>
    <property type="match status" value="1"/>
</dbReference>
<organism evidence="11 12">
    <name type="scientific">Olea europaea subsp. europaea</name>
    <dbReference type="NCBI Taxonomy" id="158383"/>
    <lineage>
        <taxon>Eukaryota</taxon>
        <taxon>Viridiplantae</taxon>
        <taxon>Streptophyta</taxon>
        <taxon>Embryophyta</taxon>
        <taxon>Tracheophyta</taxon>
        <taxon>Spermatophyta</taxon>
        <taxon>Magnoliopsida</taxon>
        <taxon>eudicotyledons</taxon>
        <taxon>Gunneridae</taxon>
        <taxon>Pentapetalae</taxon>
        <taxon>asterids</taxon>
        <taxon>lamiids</taxon>
        <taxon>Lamiales</taxon>
        <taxon>Oleaceae</taxon>
        <taxon>Oleeae</taxon>
        <taxon>Olea</taxon>
    </lineage>
</organism>
<dbReference type="InterPro" id="IPR038005">
    <property type="entry name" value="RX-like_CC"/>
</dbReference>
<evidence type="ECO:0000259" key="10">
    <source>
        <dbReference type="Pfam" id="PF23598"/>
    </source>
</evidence>
<dbReference type="InterPro" id="IPR042197">
    <property type="entry name" value="Apaf_helical"/>
</dbReference>
<dbReference type="GO" id="GO:0005524">
    <property type="term" value="F:ATP binding"/>
    <property type="evidence" value="ECO:0007669"/>
    <property type="project" value="UniProtKB-KW"/>
</dbReference>
<dbReference type="Gene3D" id="1.20.5.4130">
    <property type="match status" value="1"/>
</dbReference>
<evidence type="ECO:0000256" key="5">
    <source>
        <dbReference type="ARBA" id="ARBA00022821"/>
    </source>
</evidence>
<dbReference type="Gene3D" id="3.80.10.10">
    <property type="entry name" value="Ribonuclease Inhibitor"/>
    <property type="match status" value="1"/>
</dbReference>
<dbReference type="InterPro" id="IPR002182">
    <property type="entry name" value="NB-ARC"/>
</dbReference>
<evidence type="ECO:0000256" key="6">
    <source>
        <dbReference type="ARBA" id="ARBA00022840"/>
    </source>
</evidence>
<dbReference type="AlphaFoldDB" id="A0A8S0TNY8"/>
<dbReference type="GO" id="GO:0051607">
    <property type="term" value="P:defense response to virus"/>
    <property type="evidence" value="ECO:0007669"/>
    <property type="project" value="UniProtKB-ARBA"/>
</dbReference>
<dbReference type="SUPFAM" id="SSF52540">
    <property type="entry name" value="P-loop containing nucleoside triphosphate hydrolases"/>
    <property type="match status" value="1"/>
</dbReference>
<dbReference type="EMBL" id="CACTIH010007248">
    <property type="protein sequence ID" value="CAA3005632.1"/>
    <property type="molecule type" value="Genomic_DNA"/>
</dbReference>
<dbReference type="InterPro" id="IPR032675">
    <property type="entry name" value="LRR_dom_sf"/>
</dbReference>
<evidence type="ECO:0000256" key="4">
    <source>
        <dbReference type="ARBA" id="ARBA00022741"/>
    </source>
</evidence>
<dbReference type="CDD" id="cd14798">
    <property type="entry name" value="RX-CC_like"/>
    <property type="match status" value="1"/>
</dbReference>
<reference evidence="11 12" key="1">
    <citation type="submission" date="2019-12" db="EMBL/GenBank/DDBJ databases">
        <authorList>
            <person name="Alioto T."/>
            <person name="Alioto T."/>
            <person name="Gomez Garrido J."/>
        </authorList>
    </citation>
    <scope>NUCLEOTIDE SEQUENCE [LARGE SCALE GENOMIC DNA]</scope>
</reference>
<dbReference type="Gene3D" id="1.10.10.10">
    <property type="entry name" value="Winged helix-like DNA-binding domain superfamily/Winged helix DNA-binding domain"/>
    <property type="match status" value="1"/>
</dbReference>
<keyword evidence="2" id="KW-0433">Leucine-rich repeat</keyword>
<dbReference type="Pfam" id="PF23559">
    <property type="entry name" value="WHD_DRP"/>
    <property type="match status" value="1"/>
</dbReference>
<name>A0A8S0TNY8_OLEEU</name>
<feature type="domain" description="NB-ARC" evidence="7">
    <location>
        <begin position="178"/>
        <end position="351"/>
    </location>
</feature>
<evidence type="ECO:0000256" key="3">
    <source>
        <dbReference type="ARBA" id="ARBA00022737"/>
    </source>
</evidence>
<evidence type="ECO:0000259" key="7">
    <source>
        <dbReference type="Pfam" id="PF00931"/>
    </source>
</evidence>
<keyword evidence="12" id="KW-1185">Reference proteome</keyword>
<feature type="domain" description="Disease resistance N-terminal" evidence="8">
    <location>
        <begin position="5"/>
        <end position="89"/>
    </location>
</feature>
<dbReference type="GO" id="GO:0043531">
    <property type="term" value="F:ADP binding"/>
    <property type="evidence" value="ECO:0007669"/>
    <property type="project" value="InterPro"/>
</dbReference>
<dbReference type="Gramene" id="OE9A063280T1">
    <property type="protein sequence ID" value="OE9A063280C1"/>
    <property type="gene ID" value="OE9A063280"/>
</dbReference>
<dbReference type="Gene3D" id="3.40.50.300">
    <property type="entry name" value="P-loop containing nucleotide triphosphate hydrolases"/>
    <property type="match status" value="1"/>
</dbReference>
<dbReference type="PRINTS" id="PR00364">
    <property type="entry name" value="DISEASERSIST"/>
</dbReference>
<evidence type="ECO:0000313" key="12">
    <source>
        <dbReference type="Proteomes" id="UP000594638"/>
    </source>
</evidence>
<evidence type="ECO:0000313" key="11">
    <source>
        <dbReference type="EMBL" id="CAA3005632.1"/>
    </source>
</evidence>
<keyword evidence="4" id="KW-0547">Nucleotide-binding</keyword>
<feature type="domain" description="Disease resistance protein winged helix" evidence="9">
    <location>
        <begin position="435"/>
        <end position="503"/>
    </location>
</feature>
<sequence length="917" mass="104949">MADVVISFAVQCIIPILQEKLREAGAVETDVDNIRDELNRMMAFLKDADSAVDNSDTGMINWVNQVRDVAQDTEDVLDKFVLGLKKNRQGSGWSNPVLPNFLNCIVNLRFFSRIVSEIQSINSRVISIAEGHRRYFDTAGSPNSNSNVDTSLDLAYDIRGDALLEEEVNLVGIEGPKSELTRLLWEKGSGLSVISVVGPGGVGKSALVRKVYDDAAVKKQFKSHAWITVPRLFEVQYILKDLIQQLFRETKEAFPEEMNTMNNIQLKELIRLFLREKRYVIVFDDVRGIELWKAIKRAFPDYSCGSRLIVTTRNTDVALYSAMRNKENVYTLKPLPPEHSLTLFCQKTFRGSPCPSHLEEITNNILKRCAGLPIAIKSVGGILASKSRRLDEWERVYKSLGAELERENRNLNMILLLSFNDLPYHLKYCLLYMAIYPEYHLIKCNSLIRLWIVEGFVNEEKEGWTVEQVAQDYLKELAKKNLIEVVKAKENGSIKSCRINYFLRENLLNKAKRQNFLMKVGKNSSGQWNSKARRLSIDGPWENFNPQISGKKLRSLLVFDVTDSSSILELLNSCMMLKVLDLSGLPLKSFPEVITKLLLLKYLSLRHTEIGSLPRSIKKLQELETLDLKHSLVTELPVEILELRKLRHLIICRYVCSAAHSDVQINVLGFKLPNGIGALKSLYQLSFVEAIPGTIIEIGNMKELRRLFIFKLGREDGMMVCSSIEKLQNLQSLALFSKAENEILDLDHISSPPASLQELSVSGRLEKFPYWIKSLNNLVKVYFRWSRLRDDPLQYLQDLPSLVRLELLDGYVGEELCFKAGKFQSLKRLCLDTFESLKQVIIEEGAMPKLKRIKIQRCQYLKSVPSGIECLDKMKVLKLYYMSPQFIEKLTVEDFPKIAHIPKVRFWKNDVTEMDED</sequence>
<dbReference type="InterPro" id="IPR044974">
    <property type="entry name" value="Disease_R_plants"/>
</dbReference>
<keyword evidence="5" id="KW-0611">Plant defense</keyword>
<keyword evidence="3" id="KW-0677">Repeat</keyword>
<dbReference type="SUPFAM" id="SSF52058">
    <property type="entry name" value="L domain-like"/>
    <property type="match status" value="1"/>
</dbReference>
<dbReference type="Pfam" id="PF23598">
    <property type="entry name" value="LRR_14"/>
    <property type="match status" value="1"/>
</dbReference>
<dbReference type="FunFam" id="1.10.10.10:FF:000322">
    <property type="entry name" value="Probable disease resistance protein At1g63360"/>
    <property type="match status" value="1"/>
</dbReference>
<dbReference type="Pfam" id="PF00931">
    <property type="entry name" value="NB-ARC"/>
    <property type="match status" value="1"/>
</dbReference>
<feature type="domain" description="Disease resistance R13L4/SHOC-2-like LRR" evidence="10">
    <location>
        <begin position="552"/>
        <end position="871"/>
    </location>
</feature>
<dbReference type="InterPro" id="IPR041118">
    <property type="entry name" value="Rx_N"/>
</dbReference>